<gene>
    <name evidence="1" type="ORF">GCM10009747_05160</name>
</gene>
<evidence type="ECO:0000313" key="2">
    <source>
        <dbReference type="Proteomes" id="UP001500506"/>
    </source>
</evidence>
<dbReference type="Proteomes" id="UP001500506">
    <property type="component" value="Unassembled WGS sequence"/>
</dbReference>
<evidence type="ECO:0000313" key="1">
    <source>
        <dbReference type="EMBL" id="GAA1750761.1"/>
    </source>
</evidence>
<keyword evidence="2" id="KW-1185">Reference proteome</keyword>
<accession>A0ABN2K8W8</accession>
<organism evidence="1 2">
    <name type="scientific">Agromyces humatus</name>
    <dbReference type="NCBI Taxonomy" id="279573"/>
    <lineage>
        <taxon>Bacteria</taxon>
        <taxon>Bacillati</taxon>
        <taxon>Actinomycetota</taxon>
        <taxon>Actinomycetes</taxon>
        <taxon>Micrococcales</taxon>
        <taxon>Microbacteriaceae</taxon>
        <taxon>Agromyces</taxon>
    </lineage>
</organism>
<name>A0ABN2K8W8_9MICO</name>
<proteinExistence type="predicted"/>
<dbReference type="EMBL" id="BAAANH010000001">
    <property type="protein sequence ID" value="GAA1750761.1"/>
    <property type="molecule type" value="Genomic_DNA"/>
</dbReference>
<comment type="caution">
    <text evidence="1">The sequence shown here is derived from an EMBL/GenBank/DDBJ whole genome shotgun (WGS) entry which is preliminary data.</text>
</comment>
<reference evidence="1 2" key="1">
    <citation type="journal article" date="2019" name="Int. J. Syst. Evol. Microbiol.">
        <title>The Global Catalogue of Microorganisms (GCM) 10K type strain sequencing project: providing services to taxonomists for standard genome sequencing and annotation.</title>
        <authorList>
            <consortium name="The Broad Institute Genomics Platform"/>
            <consortium name="The Broad Institute Genome Sequencing Center for Infectious Disease"/>
            <person name="Wu L."/>
            <person name="Ma J."/>
        </authorList>
    </citation>
    <scope>NUCLEOTIDE SEQUENCE [LARGE SCALE GENOMIC DNA]</scope>
    <source>
        <strain evidence="1 2">JCM 14319</strain>
    </source>
</reference>
<sequence>MPHLCRPAVKVPIVNQPGASHTVVANFTGAAGEYGPLEVWHTPMVQPTEVTVETPGC</sequence>
<protein>
    <submittedName>
        <fullName evidence="1">Uncharacterized protein</fullName>
    </submittedName>
</protein>